<dbReference type="Gene3D" id="1.10.150.20">
    <property type="entry name" value="5' to 3' exonuclease, C-terminal subdomain"/>
    <property type="match status" value="1"/>
</dbReference>
<protein>
    <recommendedName>
        <fullName evidence="1">DNA-directed DNA polymerase</fullName>
        <ecNumber evidence="1">2.7.7.7</ecNumber>
    </recommendedName>
</protein>
<dbReference type="PRINTS" id="PR00868">
    <property type="entry name" value="DNAPOLI"/>
</dbReference>
<dbReference type="EC" id="2.7.7.7" evidence="1"/>
<dbReference type="SMART" id="SM00482">
    <property type="entry name" value="POLAc"/>
    <property type="match status" value="1"/>
</dbReference>
<evidence type="ECO:0000256" key="2">
    <source>
        <dbReference type="ARBA" id="ARBA00022705"/>
    </source>
</evidence>
<dbReference type="Gene3D" id="3.30.70.370">
    <property type="match status" value="1"/>
</dbReference>
<dbReference type="GO" id="GO:0006261">
    <property type="term" value="P:DNA-templated DNA replication"/>
    <property type="evidence" value="ECO:0007669"/>
    <property type="project" value="InterPro"/>
</dbReference>
<dbReference type="SUPFAM" id="SSF56672">
    <property type="entry name" value="DNA/RNA polymerases"/>
    <property type="match status" value="1"/>
</dbReference>
<sequence length="759" mass="82879">MREAKKNLQNARLRQRPEVGRLRARGGLTQEVLVDARSIADWCSSSGLPLNSVVAELCAAADDGRRTLVFFGPMGLAHLARPHQHVIGQHPLGDLLVAIAVPPTLFEYPSVVVAGIEAAPELLRPLASGAINVLDISTGRLWTDRDAEQDVDKVPRYRRERDAVFEAVREAGKYREQIFELMPLDNLFAAQDRPTRRVHAALVQHAGEIQQRAQRVPVPPYEVAQLTAALAHVSAQGNAPTIYVAASTRRENGDVVIDQIAVDDSQRIVASGHTWSMDVLADVVQQGRPVVWLGSMDLLGALYAAGQRLPARVHDPALAVHLLDPDNLRAPAGINSSMRLLLEPARPPMPRLDLHRVLDELPDVDAELRAELGKHGLLAPYDDDVSTTLPVLAGIEQEGFWVNRTGIGQDVATVEQTIDSLRAQITAGPNGWGFAQMDLRAAADDDIGAMLDDADGALPAAFRHREERLARHALYGNPRARAIKEFRTLHTLRDWLLLASRADRLRGIFTPNATGRWYAHGEALTSIPKHHGLAKQLLLPRLGARPGEALVGADFSAYEPRILAHLSGDPVLVAACQQGDPYQNLAPQFGLIDRDTTKMALLALIYGQQPDTFAASLPMTMASGQKVFRDVERVLGAAVRFRQDYQAQHPDEARALSGWRRLRPANVSRKKFARQAFSLLVQGTAADVMRKALRDLARVLPAHGGRLIHQAFDAVVIACPAGEEQRVGAVVKDTMESVAQLRVPLVVKIKSGPNMAAIA</sequence>
<dbReference type="PANTHER" id="PTHR10133:SF27">
    <property type="entry name" value="DNA POLYMERASE NU"/>
    <property type="match status" value="1"/>
</dbReference>
<dbReference type="InterPro" id="IPR001098">
    <property type="entry name" value="DNA-dir_DNA_pol_A_palm_dom"/>
</dbReference>
<reference evidence="5 6" key="1">
    <citation type="submission" date="2014-02" db="EMBL/GenBank/DDBJ databases">
        <title>The small core and large imbalanced accessory genome model reveals a collaborative survival strategy of Sorangium cellulosum strains in nature.</title>
        <authorList>
            <person name="Han K."/>
            <person name="Peng R."/>
            <person name="Blom J."/>
            <person name="Li Y.-Z."/>
        </authorList>
    </citation>
    <scope>NUCLEOTIDE SEQUENCE [LARGE SCALE GENOMIC DNA]</scope>
    <source>
        <strain evidence="5 6">So0157-18</strain>
    </source>
</reference>
<evidence type="ECO:0000313" key="6">
    <source>
        <dbReference type="Proteomes" id="UP000075604"/>
    </source>
</evidence>
<name>A0A150PQ14_SORCE</name>
<dbReference type="InterPro" id="IPR002298">
    <property type="entry name" value="DNA_polymerase_A"/>
</dbReference>
<evidence type="ECO:0000259" key="4">
    <source>
        <dbReference type="SMART" id="SM00482"/>
    </source>
</evidence>
<accession>A0A150PQ14</accession>
<feature type="domain" description="DNA-directed DNA polymerase family A palm" evidence="4">
    <location>
        <begin position="543"/>
        <end position="723"/>
    </location>
</feature>
<keyword evidence="2" id="KW-0235">DNA replication</keyword>
<evidence type="ECO:0000313" key="5">
    <source>
        <dbReference type="EMBL" id="KYF57779.1"/>
    </source>
</evidence>
<dbReference type="AlphaFoldDB" id="A0A150PQ14"/>
<dbReference type="GO" id="GO:0006302">
    <property type="term" value="P:double-strand break repair"/>
    <property type="evidence" value="ECO:0007669"/>
    <property type="project" value="TreeGrafter"/>
</dbReference>
<gene>
    <name evidence="5" type="ORF">BE04_39470</name>
</gene>
<dbReference type="GO" id="GO:0003677">
    <property type="term" value="F:DNA binding"/>
    <property type="evidence" value="ECO:0007669"/>
    <property type="project" value="InterPro"/>
</dbReference>
<comment type="catalytic activity">
    <reaction evidence="3">
        <text>DNA(n) + a 2'-deoxyribonucleoside 5'-triphosphate = DNA(n+1) + diphosphate</text>
        <dbReference type="Rhea" id="RHEA:22508"/>
        <dbReference type="Rhea" id="RHEA-COMP:17339"/>
        <dbReference type="Rhea" id="RHEA-COMP:17340"/>
        <dbReference type="ChEBI" id="CHEBI:33019"/>
        <dbReference type="ChEBI" id="CHEBI:61560"/>
        <dbReference type="ChEBI" id="CHEBI:173112"/>
        <dbReference type="EC" id="2.7.7.7"/>
    </reaction>
</comment>
<dbReference type="Pfam" id="PF00476">
    <property type="entry name" value="DNA_pol_A"/>
    <property type="match status" value="1"/>
</dbReference>
<proteinExistence type="predicted"/>
<evidence type="ECO:0000256" key="3">
    <source>
        <dbReference type="ARBA" id="ARBA00049244"/>
    </source>
</evidence>
<dbReference type="PANTHER" id="PTHR10133">
    <property type="entry name" value="DNA POLYMERASE I"/>
    <property type="match status" value="1"/>
</dbReference>
<organism evidence="5 6">
    <name type="scientific">Sorangium cellulosum</name>
    <name type="common">Polyangium cellulosum</name>
    <dbReference type="NCBI Taxonomy" id="56"/>
    <lineage>
        <taxon>Bacteria</taxon>
        <taxon>Pseudomonadati</taxon>
        <taxon>Myxococcota</taxon>
        <taxon>Polyangia</taxon>
        <taxon>Polyangiales</taxon>
        <taxon>Polyangiaceae</taxon>
        <taxon>Sorangium</taxon>
    </lineage>
</organism>
<dbReference type="GO" id="GO:0003887">
    <property type="term" value="F:DNA-directed DNA polymerase activity"/>
    <property type="evidence" value="ECO:0007669"/>
    <property type="project" value="UniProtKB-EC"/>
</dbReference>
<comment type="caution">
    <text evidence="5">The sequence shown here is derived from an EMBL/GenBank/DDBJ whole genome shotgun (WGS) entry which is preliminary data.</text>
</comment>
<dbReference type="InterPro" id="IPR043502">
    <property type="entry name" value="DNA/RNA_pol_sf"/>
</dbReference>
<dbReference type="Proteomes" id="UP000075604">
    <property type="component" value="Unassembled WGS sequence"/>
</dbReference>
<evidence type="ECO:0000256" key="1">
    <source>
        <dbReference type="ARBA" id="ARBA00012417"/>
    </source>
</evidence>
<dbReference type="EMBL" id="JELX01001754">
    <property type="protein sequence ID" value="KYF57779.1"/>
    <property type="molecule type" value="Genomic_DNA"/>
</dbReference>